<organism evidence="2 3">
    <name type="scientific">Iris pallida</name>
    <name type="common">Sweet iris</name>
    <dbReference type="NCBI Taxonomy" id="29817"/>
    <lineage>
        <taxon>Eukaryota</taxon>
        <taxon>Viridiplantae</taxon>
        <taxon>Streptophyta</taxon>
        <taxon>Embryophyta</taxon>
        <taxon>Tracheophyta</taxon>
        <taxon>Spermatophyta</taxon>
        <taxon>Magnoliopsida</taxon>
        <taxon>Liliopsida</taxon>
        <taxon>Asparagales</taxon>
        <taxon>Iridaceae</taxon>
        <taxon>Iridoideae</taxon>
        <taxon>Irideae</taxon>
        <taxon>Iris</taxon>
    </lineage>
</organism>
<reference evidence="2" key="1">
    <citation type="journal article" date="2023" name="GigaByte">
        <title>Genome assembly of the bearded iris, Iris pallida Lam.</title>
        <authorList>
            <person name="Bruccoleri R.E."/>
            <person name="Oakeley E.J."/>
            <person name="Faust A.M.E."/>
            <person name="Altorfer M."/>
            <person name="Dessus-Babus S."/>
            <person name="Burckhardt D."/>
            <person name="Oertli M."/>
            <person name="Naumann U."/>
            <person name="Petersen F."/>
            <person name="Wong J."/>
        </authorList>
    </citation>
    <scope>NUCLEOTIDE SEQUENCE</scope>
    <source>
        <strain evidence="2">GSM-AAB239-AS_SAM_17_03QT</strain>
    </source>
</reference>
<sequence length="206" mass="22359">MLPPLGDSHRQPSRSQLLRVATTGGQDRPPPVQYRPIPAAEEWGGSPGHGPIPNRPMPTFADLDAARLQIQSDDPGPHLCPSSPRRSSMPPSQHRKGALPESRARTTRALGERPSLLPARFDLVDQRFTVQTTSAEPIAARPARGCALGNAGSVRLHRARVLPYLSRLRPFKSADAAPALSHLPGQTIASTRLHAWTRESPSSELR</sequence>
<feature type="region of interest" description="Disordered" evidence="1">
    <location>
        <begin position="1"/>
        <end position="109"/>
    </location>
</feature>
<evidence type="ECO:0000313" key="2">
    <source>
        <dbReference type="EMBL" id="KAJ6806299.1"/>
    </source>
</evidence>
<gene>
    <name evidence="2" type="ORF">M6B38_175860</name>
</gene>
<evidence type="ECO:0000313" key="3">
    <source>
        <dbReference type="Proteomes" id="UP001140949"/>
    </source>
</evidence>
<feature type="compositionally biased region" description="Low complexity" evidence="1">
    <location>
        <begin position="81"/>
        <end position="92"/>
    </location>
</feature>
<accession>A0AAX6ER38</accession>
<dbReference type="EMBL" id="JANAVB010034619">
    <property type="protein sequence ID" value="KAJ6806299.1"/>
    <property type="molecule type" value="Genomic_DNA"/>
</dbReference>
<proteinExistence type="predicted"/>
<dbReference type="Proteomes" id="UP001140949">
    <property type="component" value="Unassembled WGS sequence"/>
</dbReference>
<protein>
    <submittedName>
        <fullName evidence="2">Uncharacterized protein</fullName>
    </submittedName>
</protein>
<evidence type="ECO:0000256" key="1">
    <source>
        <dbReference type="SAM" id="MobiDB-lite"/>
    </source>
</evidence>
<name>A0AAX6ER38_IRIPA</name>
<comment type="caution">
    <text evidence="2">The sequence shown here is derived from an EMBL/GenBank/DDBJ whole genome shotgun (WGS) entry which is preliminary data.</text>
</comment>
<reference evidence="2" key="2">
    <citation type="submission" date="2023-04" db="EMBL/GenBank/DDBJ databases">
        <authorList>
            <person name="Bruccoleri R.E."/>
            <person name="Oakeley E.J."/>
            <person name="Faust A.-M."/>
            <person name="Dessus-Babus S."/>
            <person name="Altorfer M."/>
            <person name="Burckhardt D."/>
            <person name="Oertli M."/>
            <person name="Naumann U."/>
            <person name="Petersen F."/>
            <person name="Wong J."/>
        </authorList>
    </citation>
    <scope>NUCLEOTIDE SEQUENCE</scope>
    <source>
        <strain evidence="2">GSM-AAB239-AS_SAM_17_03QT</strain>
        <tissue evidence="2">Leaf</tissue>
    </source>
</reference>
<keyword evidence="3" id="KW-1185">Reference proteome</keyword>
<dbReference type="AlphaFoldDB" id="A0AAX6ER38"/>